<dbReference type="Ensembl" id="ENSSSCT00070053846.1">
    <property type="protein sequence ID" value="ENSSSCP00070045650.1"/>
    <property type="gene ID" value="ENSSSCG00070026852.1"/>
</dbReference>
<dbReference type="PROSITE" id="PS51450">
    <property type="entry name" value="LRR"/>
    <property type="match status" value="3"/>
</dbReference>
<dbReference type="InterPro" id="IPR003599">
    <property type="entry name" value="Ig_sub"/>
</dbReference>
<evidence type="ECO:0000256" key="11">
    <source>
        <dbReference type="ARBA" id="ARBA00023180"/>
    </source>
</evidence>
<evidence type="ECO:0000259" key="16">
    <source>
        <dbReference type="PROSITE" id="PS50835"/>
    </source>
</evidence>
<dbReference type="InterPro" id="IPR050541">
    <property type="entry name" value="LRR_TM_domain-containing"/>
</dbReference>
<evidence type="ECO:0000256" key="3">
    <source>
        <dbReference type="ARBA" id="ARBA00022614"/>
    </source>
</evidence>
<evidence type="ECO:0000256" key="8">
    <source>
        <dbReference type="ARBA" id="ARBA00023018"/>
    </source>
</evidence>
<evidence type="ECO:0000256" key="7">
    <source>
        <dbReference type="ARBA" id="ARBA00022989"/>
    </source>
</evidence>
<feature type="compositionally biased region" description="Basic and acidic residues" evidence="14">
    <location>
        <begin position="610"/>
        <end position="620"/>
    </location>
</feature>
<keyword evidence="11" id="KW-0325">Glycoprotein</keyword>
<feature type="region of interest" description="Disordered" evidence="14">
    <location>
        <begin position="458"/>
        <end position="481"/>
    </location>
</feature>
<dbReference type="InterPro" id="IPR007110">
    <property type="entry name" value="Ig-like_dom"/>
</dbReference>
<dbReference type="InterPro" id="IPR036179">
    <property type="entry name" value="Ig-like_dom_sf"/>
</dbReference>
<dbReference type="SMART" id="SM00082">
    <property type="entry name" value="LRRCT"/>
    <property type="match status" value="1"/>
</dbReference>
<evidence type="ECO:0000256" key="5">
    <source>
        <dbReference type="ARBA" id="ARBA00022729"/>
    </source>
</evidence>
<reference evidence="17" key="2">
    <citation type="submission" date="2025-08" db="UniProtKB">
        <authorList>
            <consortium name="Ensembl"/>
        </authorList>
    </citation>
    <scope>IDENTIFICATION</scope>
</reference>
<evidence type="ECO:0000256" key="9">
    <source>
        <dbReference type="ARBA" id="ARBA00023136"/>
    </source>
</evidence>
<feature type="compositionally biased region" description="Pro residues" evidence="14">
    <location>
        <begin position="789"/>
        <end position="798"/>
    </location>
</feature>
<evidence type="ECO:0000256" key="2">
    <source>
        <dbReference type="ARBA" id="ARBA00022475"/>
    </source>
</evidence>
<dbReference type="SUPFAM" id="SSF52058">
    <property type="entry name" value="L domain-like"/>
    <property type="match status" value="1"/>
</dbReference>
<feature type="compositionally biased region" description="Basic residues" evidence="14">
    <location>
        <begin position="527"/>
        <end position="553"/>
    </location>
</feature>
<dbReference type="AlphaFoldDB" id="A0A4X1VUE6"/>
<feature type="compositionally biased region" description="Low complexity" evidence="14">
    <location>
        <begin position="504"/>
        <end position="516"/>
    </location>
</feature>
<dbReference type="InterPro" id="IPR000483">
    <property type="entry name" value="Cys-rich_flank_reg_C"/>
</dbReference>
<dbReference type="Pfam" id="PF00560">
    <property type="entry name" value="LRR_1"/>
    <property type="match status" value="1"/>
</dbReference>
<dbReference type="InterPro" id="IPR013783">
    <property type="entry name" value="Ig-like_fold"/>
</dbReference>
<evidence type="ECO:0000256" key="10">
    <source>
        <dbReference type="ARBA" id="ARBA00023157"/>
    </source>
</evidence>
<feature type="region of interest" description="Disordered" evidence="14">
    <location>
        <begin position="504"/>
        <end position="707"/>
    </location>
</feature>
<keyword evidence="9" id="KW-0472">Membrane</keyword>
<evidence type="ECO:0000256" key="4">
    <source>
        <dbReference type="ARBA" id="ARBA00022692"/>
    </source>
</evidence>
<dbReference type="InterPro" id="IPR000372">
    <property type="entry name" value="LRRNT"/>
</dbReference>
<dbReference type="InterPro" id="IPR032675">
    <property type="entry name" value="LRR_dom_sf"/>
</dbReference>
<evidence type="ECO:0000256" key="13">
    <source>
        <dbReference type="ARBA" id="ARBA00034109"/>
    </source>
</evidence>
<dbReference type="PANTHER" id="PTHR24369">
    <property type="entry name" value="ANTIGEN BSP, PUTATIVE-RELATED"/>
    <property type="match status" value="1"/>
</dbReference>
<organism evidence="17 18">
    <name type="scientific">Sus scrofa</name>
    <name type="common">Pig</name>
    <dbReference type="NCBI Taxonomy" id="9823"/>
    <lineage>
        <taxon>Eukaryota</taxon>
        <taxon>Metazoa</taxon>
        <taxon>Chordata</taxon>
        <taxon>Craniata</taxon>
        <taxon>Vertebrata</taxon>
        <taxon>Euteleostomi</taxon>
        <taxon>Mammalia</taxon>
        <taxon>Eutheria</taxon>
        <taxon>Laurasiatheria</taxon>
        <taxon>Artiodactyla</taxon>
        <taxon>Suina</taxon>
        <taxon>Suidae</taxon>
        <taxon>Sus</taxon>
    </lineage>
</organism>
<feature type="signal peptide" evidence="15">
    <location>
        <begin position="1"/>
        <end position="35"/>
    </location>
</feature>
<comment type="subcellular location">
    <subcellularLocation>
        <location evidence="1">Membrane</location>
        <topology evidence="1">Single-pass membrane protein</topology>
    </subcellularLocation>
    <subcellularLocation>
        <location evidence="13">Synaptic cell membrane</location>
    </subcellularLocation>
</comment>
<keyword evidence="3" id="KW-0433">Leucine-rich repeat</keyword>
<evidence type="ECO:0000313" key="17">
    <source>
        <dbReference type="Ensembl" id="ENSSSCP00070045650.1"/>
    </source>
</evidence>
<feature type="chain" id="PRO_5021422666" evidence="15">
    <location>
        <begin position="36"/>
        <end position="815"/>
    </location>
</feature>
<dbReference type="InterPro" id="IPR001611">
    <property type="entry name" value="Leu-rich_rpt"/>
</dbReference>
<dbReference type="FunFam" id="2.60.40.10:FF:000076">
    <property type="entry name" value="Leucine-rich repeat and Ig domain-containing 4"/>
    <property type="match status" value="1"/>
</dbReference>
<dbReference type="PROSITE" id="PS50835">
    <property type="entry name" value="IG_LIKE"/>
    <property type="match status" value="1"/>
</dbReference>
<dbReference type="SMART" id="SM00408">
    <property type="entry name" value="IGc2"/>
    <property type="match status" value="1"/>
</dbReference>
<evidence type="ECO:0000256" key="1">
    <source>
        <dbReference type="ARBA" id="ARBA00004167"/>
    </source>
</evidence>
<evidence type="ECO:0000256" key="12">
    <source>
        <dbReference type="ARBA" id="ARBA00023319"/>
    </source>
</evidence>
<dbReference type="SMART" id="SM00409">
    <property type="entry name" value="IG"/>
    <property type="match status" value="1"/>
</dbReference>
<keyword evidence="7" id="KW-1133">Transmembrane helix</keyword>
<gene>
    <name evidence="17" type="primary">LRRC4B</name>
</gene>
<accession>A0A4X1VUE6</accession>
<evidence type="ECO:0000313" key="18">
    <source>
        <dbReference type="Proteomes" id="UP000314985"/>
    </source>
</evidence>
<dbReference type="PANTHER" id="PTHR24369:SF102">
    <property type="entry name" value="LEUCINE-RICH REPEAT-CONTAINING PROTEIN 4B"/>
    <property type="match status" value="1"/>
</dbReference>
<feature type="compositionally biased region" description="Low complexity" evidence="14">
    <location>
        <begin position="572"/>
        <end position="598"/>
    </location>
</feature>
<feature type="domain" description="Ig-like" evidence="16">
    <location>
        <begin position="364"/>
        <end position="452"/>
    </location>
</feature>
<keyword evidence="2" id="KW-1003">Cell membrane</keyword>
<dbReference type="Pfam" id="PF13855">
    <property type="entry name" value="LRR_8"/>
    <property type="match status" value="3"/>
</dbReference>
<keyword evidence="6" id="KW-0677">Repeat</keyword>
<keyword evidence="5 15" id="KW-0732">Signal</keyword>
<dbReference type="SMART" id="SM00369">
    <property type="entry name" value="LRR_TYP"/>
    <property type="match status" value="8"/>
</dbReference>
<dbReference type="InterPro" id="IPR003598">
    <property type="entry name" value="Ig_sub2"/>
</dbReference>
<feature type="compositionally biased region" description="Low complexity" evidence="14">
    <location>
        <begin position="691"/>
        <end position="705"/>
    </location>
</feature>
<feature type="region of interest" description="Disordered" evidence="14">
    <location>
        <begin position="736"/>
        <end position="815"/>
    </location>
</feature>
<evidence type="ECO:0000256" key="6">
    <source>
        <dbReference type="ARBA" id="ARBA00022737"/>
    </source>
</evidence>
<keyword evidence="12" id="KW-0393">Immunoglobulin domain</keyword>
<keyword evidence="8" id="KW-0770">Synapse</keyword>
<sequence length="815" mass="88943">MARARGSLCPPLPPGRMSWPHGALLFLWLFSPPLGAGGGGVALTSAAGGGSPPATSCPAACSCSNQASRVICTRRELAEVPASIPVNTRYLNLQENGIQVIRTDTFKHLRHLEILQLSKNLVRKIEVGAFNGLPSLNTLELFDNRLTTVPTQAFEYLSKLRELWLRNNPIESIPSYAFNRVPSLRRLDLGELKRLEYISEAAFEGLVNLRYLNLGMCNLKDIPNLTALVRLEELELSGNRLDLIRPGSFQGLTSLRKLWLMHAQVATIERNAFDDLKSLEELNLSHNNLMSLPHDLFTPLHRLERVHLNHNPWHCNCDVLWLSWWLKETVPSNTTCCARCHAPAGLKGRYIGELDQSHFTCYAPVIVEPPTDLNVTEGMAAELKCRTGTSMTSVNWLTPNGTLMTHGSYRVRISVLHDGTLNFTNVTVQDTGQYTCMVTNSAGNTTASATLVAAHGEGVHGAHHGRDGERPQGPGRRHEDHQDHHWLLRGHHVHGRRDARGLLQAAQAAPAPQAPRAHAHRGDHQRGGRAARRLRRVRGGRRCRGRRGGRRRGQPPGPARPGARPPQPPPLRGGRLQGALQQQPQRRGLRGQGPARPQLHPRTSALQERLQGERARDADLKPPVARTGPARGSSGQAARSPSRVRTAGRLAPARTGARMEPRGSGPAAPPRRRPRPRPEGAQDSGEGAGTPGLSSSLSPPTAPALRLPGERGALWRGVPSPRPRQPSFYGSFFCSLTPVPRPTLPPSKLKRQPRWQSLRTPWPFPAPGESTSGPRPPGAAGGAASTHPHPGPRPPPAPQTLLILKGGLRQRLPAL</sequence>
<keyword evidence="4" id="KW-0812">Transmembrane</keyword>
<evidence type="ECO:0000256" key="14">
    <source>
        <dbReference type="SAM" id="MobiDB-lite"/>
    </source>
</evidence>
<dbReference type="SUPFAM" id="SSF48726">
    <property type="entry name" value="Immunoglobulin"/>
    <property type="match status" value="1"/>
</dbReference>
<feature type="compositionally biased region" description="Pro residues" evidence="14">
    <location>
        <begin position="555"/>
        <end position="571"/>
    </location>
</feature>
<keyword evidence="10" id="KW-1015">Disulfide bond</keyword>
<protein>
    <submittedName>
        <fullName evidence="17">Leucine rich repeat containing 4B</fullName>
    </submittedName>
</protein>
<proteinExistence type="predicted"/>
<dbReference type="SMART" id="SM00013">
    <property type="entry name" value="LRRNT"/>
    <property type="match status" value="1"/>
</dbReference>
<dbReference type="FunFam" id="3.80.10.10:FF:000012">
    <property type="entry name" value="Leucine rich repeat containing 4"/>
    <property type="match status" value="1"/>
</dbReference>
<dbReference type="Proteomes" id="UP000314985">
    <property type="component" value="Chromosome 6"/>
</dbReference>
<name>A0A4X1VUE6_PIG</name>
<reference evidence="17 18" key="1">
    <citation type="submission" date="2017-08" db="EMBL/GenBank/DDBJ databases">
        <title>USMARCv1.0.</title>
        <authorList>
            <person name="Hannum G.I."/>
            <person name="Koren S."/>
            <person name="Schroeder S.G."/>
            <person name="Chin S.C."/>
            <person name="Nonneman D.J."/>
            <person name="Becker S.A."/>
            <person name="Rosen B.D."/>
            <person name="Bickhart D.M."/>
            <person name="Putnam N.H."/>
            <person name="Green R.E."/>
            <person name="Tuggle C.K."/>
            <person name="Liu H."/>
            <person name="Rohrer G.A."/>
            <person name="Warr A."/>
            <person name="Hall R."/>
            <person name="Kim K."/>
            <person name="Hume D.A."/>
            <person name="Talbot R."/>
            <person name="Chow W."/>
            <person name="Howe K."/>
            <person name="Schwartz A.S."/>
            <person name="Watson M."/>
            <person name="Archibald A.L."/>
            <person name="Phillippy A.M."/>
            <person name="Smith T.P.L."/>
        </authorList>
    </citation>
    <scope>NUCLEOTIDE SEQUENCE [LARGE SCALE GENOMIC DNA]</scope>
</reference>
<dbReference type="Gene3D" id="3.80.10.10">
    <property type="entry name" value="Ribonuclease Inhibitor"/>
    <property type="match status" value="1"/>
</dbReference>
<dbReference type="InterPro" id="IPR013098">
    <property type="entry name" value="Ig_I-set"/>
</dbReference>
<dbReference type="InterPro" id="IPR003591">
    <property type="entry name" value="Leu-rich_rpt_typical-subtyp"/>
</dbReference>
<dbReference type="Pfam" id="PF07679">
    <property type="entry name" value="I-set"/>
    <property type="match status" value="1"/>
</dbReference>
<evidence type="ECO:0000256" key="15">
    <source>
        <dbReference type="SAM" id="SignalP"/>
    </source>
</evidence>
<dbReference type="Gene3D" id="2.60.40.10">
    <property type="entry name" value="Immunoglobulins"/>
    <property type="match status" value="1"/>
</dbReference>
<dbReference type="GO" id="GO:0097060">
    <property type="term" value="C:synaptic membrane"/>
    <property type="evidence" value="ECO:0007669"/>
    <property type="project" value="UniProtKB-SubCell"/>
</dbReference>